<dbReference type="InterPro" id="IPR004380">
    <property type="entry name" value="Asp_race"/>
</dbReference>
<evidence type="ECO:0000313" key="3">
    <source>
        <dbReference type="EMBL" id="MBC3917690.1"/>
    </source>
</evidence>
<dbReference type="Pfam" id="PF01177">
    <property type="entry name" value="Asp_Glu_race"/>
    <property type="match status" value="2"/>
</dbReference>
<dbReference type="PANTHER" id="PTHR21198:SF7">
    <property type="entry name" value="ASPARTATE-GLUTAMATE RACEMASE FAMILY"/>
    <property type="match status" value="1"/>
</dbReference>
<reference evidence="3 4" key="1">
    <citation type="submission" date="2020-08" db="EMBL/GenBank/DDBJ databases">
        <title>Novel species isolated from subtropical streams in China.</title>
        <authorList>
            <person name="Lu H."/>
        </authorList>
    </citation>
    <scope>NUCLEOTIDE SEQUENCE [LARGE SCALE GENOMIC DNA]</scope>
    <source>
        <strain evidence="3 4">CY18W</strain>
    </source>
</reference>
<evidence type="ECO:0000313" key="4">
    <source>
        <dbReference type="Proteomes" id="UP000650424"/>
    </source>
</evidence>
<dbReference type="NCBIfam" id="TIGR00035">
    <property type="entry name" value="asp_race"/>
    <property type="match status" value="1"/>
</dbReference>
<dbReference type="PANTHER" id="PTHR21198">
    <property type="entry name" value="GLUTAMATE RACEMASE"/>
    <property type="match status" value="1"/>
</dbReference>
<protein>
    <submittedName>
        <fullName evidence="3">Aspartate/glutamate racemase family protein</fullName>
    </submittedName>
</protein>
<accession>A0ABR6ZP85</accession>
<dbReference type="EMBL" id="JACOGF010000004">
    <property type="protein sequence ID" value="MBC3917690.1"/>
    <property type="molecule type" value="Genomic_DNA"/>
</dbReference>
<comment type="caution">
    <text evidence="3">The sequence shown here is derived from an EMBL/GenBank/DDBJ whole genome shotgun (WGS) entry which is preliminary data.</text>
</comment>
<dbReference type="RefSeq" id="WP_186946941.1">
    <property type="nucleotide sequence ID" value="NZ_JACOGF010000004.1"/>
</dbReference>
<evidence type="ECO:0000256" key="2">
    <source>
        <dbReference type="ARBA" id="ARBA00023235"/>
    </source>
</evidence>
<dbReference type="InterPro" id="IPR033134">
    <property type="entry name" value="Asp/Glu_racemase_AS_2"/>
</dbReference>
<organism evidence="3 4">
    <name type="scientific">Undibacterium hunanense</name>
    <dbReference type="NCBI Taxonomy" id="2762292"/>
    <lineage>
        <taxon>Bacteria</taxon>
        <taxon>Pseudomonadati</taxon>
        <taxon>Pseudomonadota</taxon>
        <taxon>Betaproteobacteria</taxon>
        <taxon>Burkholderiales</taxon>
        <taxon>Oxalobacteraceae</taxon>
        <taxon>Undibacterium</taxon>
    </lineage>
</organism>
<dbReference type="InterPro" id="IPR018187">
    <property type="entry name" value="Asp/Glu_racemase_AS_1"/>
</dbReference>
<dbReference type="PROSITE" id="PS00924">
    <property type="entry name" value="ASP_GLU_RACEMASE_2"/>
    <property type="match status" value="1"/>
</dbReference>
<proteinExistence type="inferred from homology"/>
<dbReference type="InterPro" id="IPR015942">
    <property type="entry name" value="Asp/Glu/hydantoin_racemase"/>
</dbReference>
<evidence type="ECO:0000256" key="1">
    <source>
        <dbReference type="ARBA" id="ARBA00007847"/>
    </source>
</evidence>
<dbReference type="InterPro" id="IPR001920">
    <property type="entry name" value="Asp/Glu_race"/>
</dbReference>
<gene>
    <name evidence="3" type="ORF">H8L32_09420</name>
</gene>
<name>A0ABR6ZP85_9BURK</name>
<dbReference type="Gene3D" id="3.40.50.1860">
    <property type="match status" value="4"/>
</dbReference>
<keyword evidence="4" id="KW-1185">Reference proteome</keyword>
<sequence length="495" mass="53896">MITQHPKTRLGIIGGLGALAGVDVYFKLVRSLAREGISEDYELFFEQHPFDGNENSGGEKPNLNARKLYIFDMIRQFEKHHVESVLVPCFISHTFIRELQTEITTPIVSIMDALRFHLKEQFAGACHIGVLASDYVKSKKLFENTFSGGDITLSYPDDAIQTDCVMHAIYGDQGIKAGNLRGAAVDLLHQACVHLLDRGADVIVSGATDIAIVADLLRSRGIPIVDTNQVYVDYALRNREKPLPRSFKIGVVGGVGPAATVDFMNKIIHNTSASRDQDHIKIIVEHNPKIPDRTANLIGDGEDPTIALYAACKRLEDNDAALIAIPCNTAHAYVKRIQAHLAIPIVNMLDETVAYIRQQFAAGVKVGLLATSGTIASRVYHEAADGQAFELLVPDDIHQARVMHAIYGEEGIKAGYTDGTCRDDLMAALLHLVQRGATVIVLGCTELPLLLKQDLAFPVAGSHIALLDPTTILARSCVARSDISSQQHGSVMLVS</sequence>
<dbReference type="SUPFAM" id="SSF53681">
    <property type="entry name" value="Aspartate/glutamate racemase"/>
    <property type="match status" value="4"/>
</dbReference>
<dbReference type="Proteomes" id="UP000650424">
    <property type="component" value="Unassembled WGS sequence"/>
</dbReference>
<dbReference type="PROSITE" id="PS00923">
    <property type="entry name" value="ASP_GLU_RACEMASE_1"/>
    <property type="match status" value="1"/>
</dbReference>
<comment type="similarity">
    <text evidence="1">Belongs to the aspartate/glutamate racemases family.</text>
</comment>
<keyword evidence="2" id="KW-0413">Isomerase</keyword>